<dbReference type="PROSITE" id="PS51372">
    <property type="entry name" value="PRD_2"/>
    <property type="match status" value="1"/>
</dbReference>
<dbReference type="PANTHER" id="PTHR30185">
    <property type="entry name" value="CRYPTIC BETA-GLUCOSIDE BGL OPERON ANTITERMINATOR"/>
    <property type="match status" value="1"/>
</dbReference>
<reference evidence="7" key="1">
    <citation type="submission" date="2021-03" db="EMBL/GenBank/DDBJ databases">
        <title>Proteiniclasticum marinus sp. nov., isolated from tidal flat sediment.</title>
        <authorList>
            <person name="Namirimu T."/>
            <person name="Yang J.-A."/>
            <person name="Yang S.-H."/>
            <person name="Kim Y.-J."/>
            <person name="Kwon K.K."/>
        </authorList>
    </citation>
    <scope>NUCLEOTIDE SEQUENCE</scope>
    <source>
        <strain evidence="7">SCR006</strain>
    </source>
</reference>
<evidence type="ECO:0000313" key="8">
    <source>
        <dbReference type="Proteomes" id="UP000664218"/>
    </source>
</evidence>
<dbReference type="Pfam" id="PF08279">
    <property type="entry name" value="HTH_11"/>
    <property type="match status" value="1"/>
</dbReference>
<dbReference type="InterPro" id="IPR013011">
    <property type="entry name" value="PTS_EIIB_2"/>
</dbReference>
<keyword evidence="3" id="KW-0010">Activator</keyword>
<evidence type="ECO:0000259" key="5">
    <source>
        <dbReference type="PROSITE" id="PS51099"/>
    </source>
</evidence>
<dbReference type="SUPFAM" id="SSF46785">
    <property type="entry name" value="Winged helix' DNA-binding domain"/>
    <property type="match status" value="1"/>
</dbReference>
<evidence type="ECO:0000256" key="3">
    <source>
        <dbReference type="ARBA" id="ARBA00023159"/>
    </source>
</evidence>
<protein>
    <submittedName>
        <fullName evidence="7">Transcription antiterminator</fullName>
    </submittedName>
</protein>
<dbReference type="CDD" id="cd05568">
    <property type="entry name" value="PTS_IIB_bgl_like"/>
    <property type="match status" value="1"/>
</dbReference>
<keyword evidence="8" id="KW-1185">Reference proteome</keyword>
<dbReference type="Gene3D" id="1.10.10.10">
    <property type="entry name" value="Winged helix-like DNA-binding domain superfamily/Winged helix DNA-binding domain"/>
    <property type="match status" value="1"/>
</dbReference>
<dbReference type="SUPFAM" id="SSF63520">
    <property type="entry name" value="PTS-regulatory domain, PRD"/>
    <property type="match status" value="1"/>
</dbReference>
<evidence type="ECO:0000259" key="6">
    <source>
        <dbReference type="PROSITE" id="PS51372"/>
    </source>
</evidence>
<name>A0A939HCN5_9CLOT</name>
<comment type="caution">
    <text evidence="7">The sequence shown here is derived from an EMBL/GenBank/DDBJ whole genome shotgun (WGS) entry which is preliminary data.</text>
</comment>
<dbReference type="Pfam" id="PF05043">
    <property type="entry name" value="Mga"/>
    <property type="match status" value="1"/>
</dbReference>
<dbReference type="PANTHER" id="PTHR30185:SF18">
    <property type="entry name" value="TRANSCRIPTIONAL REGULATOR MTLR"/>
    <property type="match status" value="1"/>
</dbReference>
<gene>
    <name evidence="7" type="ORF">J3A84_08840</name>
</gene>
<dbReference type="InterPro" id="IPR007737">
    <property type="entry name" value="Mga_HTH"/>
</dbReference>
<dbReference type="EMBL" id="JAFNJU010000006">
    <property type="protein sequence ID" value="MBO1265130.1"/>
    <property type="molecule type" value="Genomic_DNA"/>
</dbReference>
<dbReference type="InterPro" id="IPR036390">
    <property type="entry name" value="WH_DNA-bd_sf"/>
</dbReference>
<dbReference type="Proteomes" id="UP000664218">
    <property type="component" value="Unassembled WGS sequence"/>
</dbReference>
<organism evidence="7 8">
    <name type="scientific">Proteiniclasticum aestuarii</name>
    <dbReference type="NCBI Taxonomy" id="2817862"/>
    <lineage>
        <taxon>Bacteria</taxon>
        <taxon>Bacillati</taxon>
        <taxon>Bacillota</taxon>
        <taxon>Clostridia</taxon>
        <taxon>Eubacteriales</taxon>
        <taxon>Clostridiaceae</taxon>
        <taxon>Proteiniclasticum</taxon>
    </lineage>
</organism>
<dbReference type="Pfam" id="PF00874">
    <property type="entry name" value="PRD"/>
    <property type="match status" value="1"/>
</dbReference>
<sequence>MKEDRIVKILKILIENQDYMTMQTLSKKLSVSPKTIQLDLAKLEDWLQGKELKLVRKTGQGILLEGEMNKKLEIRKDIEIDRKIESDYTPSSRVNYIAMRLLASSDEVRIYDLADSLFSSRATIQKDLERVSKLLAQFEITLVRQKNRGLRIEGKERKIRSCLLDLLLNSGEIKNVVDLITGTTDGKDTEKPFQSLEMTGEDVNRFIHALKRGQSSFIEDLPLQALITVFLMSFISFQRYNEGKTVVLSDPFTESLKGDAFRNEVDHLAHVIDEEYGVKLPEDEKSFLQVYFLSQSRYGERHKADQEEAKKLSGSLVKYWEQCLGHTLEQKEKLLESLTAHLIPALTRFRHGIYMENPILSEIREIHKNTFQIVKSGKEIIEARYKNQVSDDELGFLTLHLAAAIDRMKTPLSVLLVSHLGLGVRNLLEERLSRKIPEIRIEKTASYFSIYDQDLEGIDLVFTTIELKGITEVPVLHLNPLFDSKDTDILRKLVKPFFDRKNDPYRLR</sequence>
<dbReference type="RefSeq" id="WP_207599654.1">
    <property type="nucleotide sequence ID" value="NZ_JAFNJU010000006.1"/>
</dbReference>
<dbReference type="GO" id="GO:0009401">
    <property type="term" value="P:phosphoenolpyruvate-dependent sugar phosphotransferase system"/>
    <property type="evidence" value="ECO:0007669"/>
    <property type="project" value="InterPro"/>
</dbReference>
<evidence type="ECO:0000256" key="4">
    <source>
        <dbReference type="ARBA" id="ARBA00023163"/>
    </source>
</evidence>
<accession>A0A939HCN5</accession>
<feature type="domain" description="PRD" evidence="6">
    <location>
        <begin position="304"/>
        <end position="411"/>
    </location>
</feature>
<dbReference type="InterPro" id="IPR036388">
    <property type="entry name" value="WH-like_DNA-bd_sf"/>
</dbReference>
<dbReference type="InterPro" id="IPR036634">
    <property type="entry name" value="PRD_sf"/>
</dbReference>
<dbReference type="GO" id="GO:0006355">
    <property type="term" value="P:regulation of DNA-templated transcription"/>
    <property type="evidence" value="ECO:0007669"/>
    <property type="project" value="InterPro"/>
</dbReference>
<keyword evidence="2" id="KW-0805">Transcription regulation</keyword>
<dbReference type="InterPro" id="IPR011608">
    <property type="entry name" value="PRD"/>
</dbReference>
<dbReference type="GO" id="GO:0008982">
    <property type="term" value="F:protein-N(PI)-phosphohistidine-sugar phosphotransferase activity"/>
    <property type="evidence" value="ECO:0007669"/>
    <property type="project" value="InterPro"/>
</dbReference>
<evidence type="ECO:0000256" key="1">
    <source>
        <dbReference type="ARBA" id="ARBA00022737"/>
    </source>
</evidence>
<keyword evidence="1" id="KW-0677">Repeat</keyword>
<keyword evidence="4" id="KW-0804">Transcription</keyword>
<proteinExistence type="predicted"/>
<dbReference type="InterPro" id="IPR050661">
    <property type="entry name" value="BglG_antiterminators"/>
</dbReference>
<dbReference type="InterPro" id="IPR013196">
    <property type="entry name" value="HTH_11"/>
</dbReference>
<dbReference type="Gene3D" id="1.10.1790.10">
    <property type="entry name" value="PRD domain"/>
    <property type="match status" value="1"/>
</dbReference>
<evidence type="ECO:0000256" key="2">
    <source>
        <dbReference type="ARBA" id="ARBA00023015"/>
    </source>
</evidence>
<dbReference type="PROSITE" id="PS51099">
    <property type="entry name" value="PTS_EIIB_TYPE_2"/>
    <property type="match status" value="1"/>
</dbReference>
<feature type="domain" description="PTS EIIB type-2" evidence="5">
    <location>
        <begin position="412"/>
        <end position="502"/>
    </location>
</feature>
<evidence type="ECO:0000313" key="7">
    <source>
        <dbReference type="EMBL" id="MBO1265130.1"/>
    </source>
</evidence>
<dbReference type="AlphaFoldDB" id="A0A939HCN5"/>